<dbReference type="Pfam" id="PF12739">
    <property type="entry name" value="TRAPPC-Trs85"/>
    <property type="match status" value="1"/>
</dbReference>
<feature type="region of interest" description="Disordered" evidence="1">
    <location>
        <begin position="835"/>
        <end position="872"/>
    </location>
</feature>
<dbReference type="KEGG" id="dvv:114330793"/>
<dbReference type="InParanoid" id="A0A6P7FSR0"/>
<evidence type="ECO:0000259" key="5">
    <source>
        <dbReference type="Pfam" id="PF24546"/>
    </source>
</evidence>
<dbReference type="InterPro" id="IPR058541">
    <property type="entry name" value="Ig_TPPC8_1st"/>
</dbReference>
<evidence type="ECO:0000256" key="1">
    <source>
        <dbReference type="SAM" id="MobiDB-lite"/>
    </source>
</evidence>
<reference evidence="6" key="1">
    <citation type="submission" date="2025-08" db="UniProtKB">
        <authorList>
            <consortium name="RefSeq"/>
        </authorList>
    </citation>
    <scope>IDENTIFICATION</scope>
    <source>
        <tissue evidence="6">Whole insect</tissue>
    </source>
</reference>
<evidence type="ECO:0000259" key="4">
    <source>
        <dbReference type="Pfam" id="PF24545"/>
    </source>
</evidence>
<evidence type="ECO:0000259" key="3">
    <source>
        <dbReference type="Pfam" id="PF24544"/>
    </source>
</evidence>
<dbReference type="InterPro" id="IPR057651">
    <property type="entry name" value="Ig_TPPC8_C"/>
</dbReference>
<dbReference type="InterPro" id="IPR058540">
    <property type="entry name" value="Ig_TPPC8_3rd"/>
</dbReference>
<dbReference type="RefSeq" id="XP_028136003.1">
    <property type="nucleotide sequence ID" value="XM_028280202.1"/>
</dbReference>
<organism evidence="6">
    <name type="scientific">Diabrotica virgifera virgifera</name>
    <name type="common">western corn rootworm</name>
    <dbReference type="NCBI Taxonomy" id="50390"/>
    <lineage>
        <taxon>Eukaryota</taxon>
        <taxon>Metazoa</taxon>
        <taxon>Ecdysozoa</taxon>
        <taxon>Arthropoda</taxon>
        <taxon>Hexapoda</taxon>
        <taxon>Insecta</taxon>
        <taxon>Pterygota</taxon>
        <taxon>Neoptera</taxon>
        <taxon>Endopterygota</taxon>
        <taxon>Coleoptera</taxon>
        <taxon>Polyphaga</taxon>
        <taxon>Cucujiformia</taxon>
        <taxon>Chrysomeloidea</taxon>
        <taxon>Chrysomelidae</taxon>
        <taxon>Galerucinae</taxon>
        <taxon>Diabroticina</taxon>
        <taxon>Diabroticites</taxon>
        <taxon>Diabrotica</taxon>
    </lineage>
</organism>
<dbReference type="GO" id="GO:1990072">
    <property type="term" value="C:TRAPPIII protein complex"/>
    <property type="evidence" value="ECO:0007669"/>
    <property type="project" value="TreeGrafter"/>
</dbReference>
<sequence length="1361" mass="153517">MAQYKQSPQDLIKNAFTPQIAVMCTNLAEKSCQKNNLDFIELLQPFCKLNNDVSYRDPNGSTHIVRNLKLTFLDISWVPPQPAVARKLLNTSVSSAPESKNTSVTVGNHNLEIPASAPWFESWRQTFLKVQYPSDHEFTKHFLACILVVSSADKNIDETFDNMIKDLNQVHNKELGKLPKWFNSVILKYFVIIHDNIDGDINGVNESFDAMKRKHGPSNCFLLKLNSRPSGSSTAEHLPDPWNQFISNSVDVEDFAPSLESKSMKSSLEIGQEADEVKNINYHPLSPVNDGILLDDFLIDIDHQRIIINKPKLTHGHCLSTEDIEQVKFLIYEFSKGCLIPYIEKQIHSLNEVVANRKGVSKSLFSATKRWFTQNKPGTSAAAINNLVYSPDSPELQIRKMGDLYFMLGQYSLAFQTYHLAKREYNTDQAWLYYAGALEMAALAAFMANQSTKKTCDYMEESITTYLNTCKMPQFATRATILGSECLKFRKMYGEAAHQLIRMISEESDLRSALLLEQASYCFLQTKMVRKYAFHMVLAGHRFAKAAQRKFSLKCYKQAYQVYENTGWDLATDHIHYTIGRQANNLQQFDEAVSSFAKLLTGESKQTAQQQATYLKEYLTILGNKLRHDKESDVIASLRLKVPIEIEEDPSQEVCPILPVPELDIESLRLLACPSRPISTPGKTAATDITLKESDDEVTDNKWTKLEEMIVHEAEGVAPLIFKPMVTLYGIRQLESMKPVAIINEPIQIALKLVNSLQTLLNMADIHLLWTYKSADKQISNLPGVQKHDDIIKTYITKALIIGGSSTADIILSLIPLAEGTLTINSFCYTLTSSTGTGSTGSSSIKGKQPITIPVSNPKNASSEDSEESTTKPLEIDIVCPAPCLQVLFAELNTDFLMDEIRQVKITFCNNSAVPLQNIYIATPSPHILSDGEVKDYLNFKLSDLNVPALRDKMIRKNHVTKIYVPGRILSPGKQASASIWLKAPLKKGVTKVDLLIYYQNLYRFNIPKYRLVRNSWDLLVQESLLIDVSTQASHNSKSVEELVLAMKITNLNKTYSPIMTEIKLLNVGLLSKYWTLTKEVVRTKYIVLNSQESAHILLKAKRSVHEWSKYSNVPLTQDQELIQSLSTSFIKFARKFEKPCLTMYDDYESFKFKENKDGMLLVQWQAMVSDGNTNRVANGQTSVPIEINRRDEDVIQMERILSDTFIHVCDKTILEEEKAQNTQKQVSYNLVYPAFVSHNFLEKGICLVPVKILLHSIVDNKILDVFVNTTEPSVTQPEINKSSLFCTYASSNFCWLGNSKNLRTLHPLTTESISLTAAVSGPGTFDIGTYIEVFCKSAGQKEDYVLQSCQIHPTLVVKSI</sequence>
<dbReference type="OrthoDB" id="203724at2759"/>
<dbReference type="PANTHER" id="PTHR12975">
    <property type="entry name" value="TRANSPORT PROTEIN TRAPP"/>
    <property type="match status" value="1"/>
</dbReference>
<feature type="compositionally biased region" description="Polar residues" evidence="1">
    <location>
        <begin position="854"/>
        <end position="863"/>
    </location>
</feature>
<feature type="domain" description="TPPC8 C-terminal Ig-like" evidence="2">
    <location>
        <begin position="1227"/>
        <end position="1337"/>
    </location>
</feature>
<dbReference type="Pfam" id="PF24546">
    <property type="entry name" value="Ig_TPPC8_3rd"/>
    <property type="match status" value="1"/>
</dbReference>
<dbReference type="InterPro" id="IPR024420">
    <property type="entry name" value="TRAPP_III_complex_Trs85"/>
</dbReference>
<dbReference type="InterPro" id="IPR058538">
    <property type="entry name" value="Ig_TPPC8_2nd"/>
</dbReference>
<feature type="compositionally biased region" description="Low complexity" evidence="1">
    <location>
        <begin position="835"/>
        <end position="844"/>
    </location>
</feature>
<feature type="domain" description="TPPC8 first Ig-like" evidence="4">
    <location>
        <begin position="695"/>
        <end position="897"/>
    </location>
</feature>
<protein>
    <submittedName>
        <fullName evidence="6">Trafficking protein particle complex subunit 8</fullName>
    </submittedName>
</protein>
<dbReference type="Pfam" id="PF24545">
    <property type="entry name" value="Ig_TPPC8_1st"/>
    <property type="match status" value="1"/>
</dbReference>
<evidence type="ECO:0000313" key="6">
    <source>
        <dbReference type="RefSeq" id="XP_028136003.1"/>
    </source>
</evidence>
<dbReference type="Pfam" id="PF24542">
    <property type="entry name" value="Ig_TPPC8_C"/>
    <property type="match status" value="1"/>
</dbReference>
<evidence type="ECO:0000259" key="2">
    <source>
        <dbReference type="Pfam" id="PF24542"/>
    </source>
</evidence>
<dbReference type="PANTHER" id="PTHR12975:SF6">
    <property type="entry name" value="TRAFFICKING PROTEIN PARTICLE COMPLEX SUBUNIT 8"/>
    <property type="match status" value="1"/>
</dbReference>
<gene>
    <name evidence="6" type="primary">LOC114330793</name>
</gene>
<feature type="domain" description="TPPC8 third Ig-like" evidence="5">
    <location>
        <begin position="1016"/>
        <end position="1184"/>
    </location>
</feature>
<accession>A0A6P7FSR0</accession>
<proteinExistence type="predicted"/>
<feature type="domain" description="TPPC8 second Ig-like" evidence="3">
    <location>
        <begin position="899"/>
        <end position="1013"/>
    </location>
</feature>
<name>A0A6P7FSR0_DIAVI</name>
<dbReference type="FunCoup" id="A0A6P7FSR0">
    <property type="interactions" value="2106"/>
</dbReference>
<dbReference type="Pfam" id="PF24544">
    <property type="entry name" value="Ig_TPPC8_2nd"/>
    <property type="match status" value="1"/>
</dbReference>